<dbReference type="GO" id="GO:0032040">
    <property type="term" value="C:small-subunit processome"/>
    <property type="evidence" value="ECO:0007669"/>
    <property type="project" value="TreeGrafter"/>
</dbReference>
<dbReference type="PANTHER" id="PTHR18359:SF0">
    <property type="entry name" value="U3 SMALL NUCLEOLAR RNA-ASSOCIATED PROTEIN 18 HOMOLOG"/>
    <property type="match status" value="1"/>
</dbReference>
<reference evidence="9" key="1">
    <citation type="submission" date="2014-04" db="EMBL/GenBank/DDBJ databases">
        <title>Evolutionary Origins and Diversification of the Mycorrhizal Mutualists.</title>
        <authorList>
            <consortium name="DOE Joint Genome Institute"/>
            <consortium name="Mycorrhizal Genomics Consortium"/>
            <person name="Kohler A."/>
            <person name="Kuo A."/>
            <person name="Nagy L.G."/>
            <person name="Floudas D."/>
            <person name="Copeland A."/>
            <person name="Barry K.W."/>
            <person name="Cichocki N."/>
            <person name="Veneault-Fourrey C."/>
            <person name="LaButti K."/>
            <person name="Lindquist E.A."/>
            <person name="Lipzen A."/>
            <person name="Lundell T."/>
            <person name="Morin E."/>
            <person name="Murat C."/>
            <person name="Riley R."/>
            <person name="Ohm R."/>
            <person name="Sun H."/>
            <person name="Tunlid A."/>
            <person name="Henrissat B."/>
            <person name="Grigoriev I.V."/>
            <person name="Hibbett D.S."/>
            <person name="Martin F."/>
        </authorList>
    </citation>
    <scope>NUCLEOTIDE SEQUENCE [LARGE SCALE GENOMIC DNA]</scope>
    <source>
        <strain evidence="9">FD-334 SS-4</strain>
    </source>
</reference>
<dbReference type="PANTHER" id="PTHR18359">
    <property type="entry name" value="WD-REPEAT PROTEIN-RELATED"/>
    <property type="match status" value="1"/>
</dbReference>
<evidence type="ECO:0000256" key="6">
    <source>
        <dbReference type="ARBA" id="ARBA00025767"/>
    </source>
</evidence>
<feature type="compositionally biased region" description="Basic residues" evidence="7">
    <location>
        <begin position="140"/>
        <end position="149"/>
    </location>
</feature>
<feature type="region of interest" description="Disordered" evidence="7">
    <location>
        <begin position="393"/>
        <end position="417"/>
    </location>
</feature>
<feature type="compositionally biased region" description="Gly residues" evidence="7">
    <location>
        <begin position="408"/>
        <end position="417"/>
    </location>
</feature>
<evidence type="ECO:0000256" key="5">
    <source>
        <dbReference type="ARBA" id="ARBA00023242"/>
    </source>
</evidence>
<evidence type="ECO:0000256" key="2">
    <source>
        <dbReference type="ARBA" id="ARBA00022552"/>
    </source>
</evidence>
<evidence type="ECO:0000256" key="3">
    <source>
        <dbReference type="ARBA" id="ARBA00022574"/>
    </source>
</evidence>
<dbReference type="InterPro" id="IPR045161">
    <property type="entry name" value="Utp18"/>
</dbReference>
<comment type="subcellular location">
    <subcellularLocation>
        <location evidence="1">Nucleus</location>
        <location evidence="1">Nucleolus</location>
    </subcellularLocation>
</comment>
<keyword evidence="9" id="KW-1185">Reference proteome</keyword>
<evidence type="ECO:0000256" key="1">
    <source>
        <dbReference type="ARBA" id="ARBA00004604"/>
    </source>
</evidence>
<evidence type="ECO:0000256" key="4">
    <source>
        <dbReference type="ARBA" id="ARBA00022737"/>
    </source>
</evidence>
<protein>
    <recommendedName>
        <fullName evidence="10">U3 small nucleolar RNA-associated protein 18</fullName>
    </recommendedName>
</protein>
<accession>A0A0D2L2D3</accession>
<evidence type="ECO:0000313" key="9">
    <source>
        <dbReference type="Proteomes" id="UP000054270"/>
    </source>
</evidence>
<organism evidence="8 9">
    <name type="scientific">Hypholoma sublateritium (strain FD-334 SS-4)</name>
    <dbReference type="NCBI Taxonomy" id="945553"/>
    <lineage>
        <taxon>Eukaryota</taxon>
        <taxon>Fungi</taxon>
        <taxon>Dikarya</taxon>
        <taxon>Basidiomycota</taxon>
        <taxon>Agaricomycotina</taxon>
        <taxon>Agaricomycetes</taxon>
        <taxon>Agaricomycetidae</taxon>
        <taxon>Agaricales</taxon>
        <taxon>Agaricineae</taxon>
        <taxon>Strophariaceae</taxon>
        <taxon>Hypholoma</taxon>
    </lineage>
</organism>
<feature type="region of interest" description="Disordered" evidence="7">
    <location>
        <begin position="214"/>
        <end position="237"/>
    </location>
</feature>
<dbReference type="GO" id="GO:0034388">
    <property type="term" value="C:Pwp2p-containing subcomplex of 90S preribosome"/>
    <property type="evidence" value="ECO:0007669"/>
    <property type="project" value="TreeGrafter"/>
</dbReference>
<dbReference type="GO" id="GO:0006364">
    <property type="term" value="P:rRNA processing"/>
    <property type="evidence" value="ECO:0007669"/>
    <property type="project" value="UniProtKB-KW"/>
</dbReference>
<keyword evidence="3" id="KW-0853">WD repeat</keyword>
<sequence length="683" mass="72238">MPKHPRKRQRTSGQDEVTPGVSKRAARLEMLMDDESKDDEERRLESLLFGVKYVPKGKGKMDSGSSSEEEGDSGDDDGARGMQHLLDQDLFFVDQGLDATPAINAAPITSGSDSGDASSSQDDSDSDSGSDSQSSSSTSSKRKTTKKSFIKTLASSRSKPPAWTDPSDIQPSGKVSLLSGPTRLRKLRQAVDEDEITGREYETRLREQFERINPEPTWARKTRKKGKGRTDEDADEDANAVEDILSSTTGILAKTKKTGRRHVVIPQGTLSIERVRDANQSVQGSGSGEVKVLAFHPKPSVPVLCVATADRRVRLFNIDGHLSPLLTTLHVPSLPLLSSSSVLFHPQGNSILLSGPRPFFYTYDLQQGTSTLHRRGLWGTGFDDSATLSSFAQASNAKRRRKGAAATTGGGGTGGGGNTESILHTAFSPATGSLLAVAGRGGVVHLVDWKSGAGQVVGSMKCASGGGGGGGGIHGLWWVPAAGADGILGGEAGSSHDEKHLAVLTGEAEVYIWDVGQRRCVRRWKDEGGYRSAGRVLAGGGGASGYMAIGSSSGFVNVYGSDSFAVRGNAEESTFSSSGTEQPKLAKALGHLTTPISTLRFNHDAQILAVASKEKKDAMRLVHLPSLTAFANWPTSSTPLGHVTAVDFSARSEYVAIGNTRGKVLLYHLKDYGAGGGLSLNGF</sequence>
<dbReference type="AlphaFoldDB" id="A0A0D2L2D3"/>
<feature type="region of interest" description="Disordered" evidence="7">
    <location>
        <begin position="103"/>
        <end position="177"/>
    </location>
</feature>
<evidence type="ECO:0008006" key="10">
    <source>
        <dbReference type="Google" id="ProtNLM"/>
    </source>
</evidence>
<proteinExistence type="inferred from homology"/>
<gene>
    <name evidence="8" type="ORF">HYPSUDRAFT_141537</name>
</gene>
<feature type="region of interest" description="Disordered" evidence="7">
    <location>
        <begin position="1"/>
        <end position="87"/>
    </location>
</feature>
<dbReference type="InterPro" id="IPR001680">
    <property type="entry name" value="WD40_rpt"/>
</dbReference>
<keyword evidence="2" id="KW-0698">rRNA processing</keyword>
<keyword evidence="5" id="KW-0539">Nucleus</keyword>
<feature type="compositionally biased region" description="Low complexity" evidence="7">
    <location>
        <begin position="129"/>
        <end position="139"/>
    </location>
</feature>
<dbReference type="STRING" id="945553.A0A0D2L2D3"/>
<feature type="compositionally biased region" description="Acidic residues" evidence="7">
    <location>
        <begin position="67"/>
        <end position="76"/>
    </location>
</feature>
<evidence type="ECO:0000256" key="7">
    <source>
        <dbReference type="SAM" id="MobiDB-lite"/>
    </source>
</evidence>
<feature type="compositionally biased region" description="Basic residues" evidence="7">
    <location>
        <begin position="1"/>
        <end position="10"/>
    </location>
</feature>
<comment type="similarity">
    <text evidence="6">Belongs to the WD repeat UTP18 family.</text>
</comment>
<dbReference type="OMA" id="DLNRATY"/>
<dbReference type="InterPro" id="IPR015943">
    <property type="entry name" value="WD40/YVTN_repeat-like_dom_sf"/>
</dbReference>
<evidence type="ECO:0000313" key="8">
    <source>
        <dbReference type="EMBL" id="KJA20847.1"/>
    </source>
</evidence>
<feature type="compositionally biased region" description="Low complexity" evidence="7">
    <location>
        <begin position="109"/>
        <end position="121"/>
    </location>
</feature>
<dbReference type="EMBL" id="KN817563">
    <property type="protein sequence ID" value="KJA20847.1"/>
    <property type="molecule type" value="Genomic_DNA"/>
</dbReference>
<keyword evidence="4" id="KW-0677">Repeat</keyword>
<dbReference type="SMART" id="SM00320">
    <property type="entry name" value="WD40"/>
    <property type="match status" value="5"/>
</dbReference>
<dbReference type="Proteomes" id="UP000054270">
    <property type="component" value="Unassembled WGS sequence"/>
</dbReference>
<dbReference type="OrthoDB" id="1935146at2759"/>
<dbReference type="InterPro" id="IPR036322">
    <property type="entry name" value="WD40_repeat_dom_sf"/>
</dbReference>
<name>A0A0D2L2D3_HYPSF</name>
<dbReference type="SUPFAM" id="SSF50978">
    <property type="entry name" value="WD40 repeat-like"/>
    <property type="match status" value="1"/>
</dbReference>
<dbReference type="Gene3D" id="2.130.10.10">
    <property type="entry name" value="YVTN repeat-like/Quinoprotein amine dehydrogenase"/>
    <property type="match status" value="1"/>
</dbReference>